<evidence type="ECO:0000259" key="1">
    <source>
        <dbReference type="Pfam" id="PF00561"/>
    </source>
</evidence>
<reference evidence="2 3" key="1">
    <citation type="submission" date="2017-04" db="EMBL/GenBank/DDBJ databases">
        <title>Presence of VIM-2 positive Pseudomonas species in chickens and their surrounding environment.</title>
        <authorList>
            <person name="Zhang R."/>
        </authorList>
    </citation>
    <scope>NUCLEOTIDE SEQUENCE [LARGE SCALE GENOMIC DNA]</scope>
    <source>
        <strain evidence="2 3">DZ-C18</strain>
    </source>
</reference>
<dbReference type="InterPro" id="IPR000639">
    <property type="entry name" value="Epox_hydrolase-like"/>
</dbReference>
<dbReference type="PRINTS" id="PR00111">
    <property type="entry name" value="ABHYDROLASE"/>
</dbReference>
<dbReference type="InterPro" id="IPR029058">
    <property type="entry name" value="AB_hydrolase_fold"/>
</dbReference>
<dbReference type="PRINTS" id="PR00412">
    <property type="entry name" value="EPOXHYDRLASE"/>
</dbReference>
<dbReference type="PANTHER" id="PTHR43689:SF8">
    <property type="entry name" value="ALPHA_BETA-HYDROLASES SUPERFAMILY PROTEIN"/>
    <property type="match status" value="1"/>
</dbReference>
<evidence type="ECO:0000313" key="2">
    <source>
        <dbReference type="EMBL" id="ORL62783.1"/>
    </source>
</evidence>
<evidence type="ECO:0000313" key="3">
    <source>
        <dbReference type="Proteomes" id="UP000193675"/>
    </source>
</evidence>
<dbReference type="SUPFAM" id="SSF53474">
    <property type="entry name" value="alpha/beta-Hydrolases"/>
    <property type="match status" value="1"/>
</dbReference>
<dbReference type="EMBL" id="NBWC01000025">
    <property type="protein sequence ID" value="ORL62783.1"/>
    <property type="molecule type" value="Genomic_DNA"/>
</dbReference>
<dbReference type="Pfam" id="PF00561">
    <property type="entry name" value="Abhydrolase_1"/>
    <property type="match status" value="1"/>
</dbReference>
<name>A0A1X0ZSQ3_PSEPU</name>
<protein>
    <submittedName>
        <fullName evidence="2">3-oxoacyl-ACP reductase</fullName>
    </submittedName>
</protein>
<feature type="domain" description="AB hydrolase-1" evidence="1">
    <location>
        <begin position="28"/>
        <end position="258"/>
    </location>
</feature>
<sequence length="275" mass="29732">MGAAAQGQKVRLPGGLQLHYQDVGSGEAVVFIHGSGPGASGHSNFKHNYPVFAEAGYRAIVPDLPGYGASDKPETAYTLDFFVEALLGLLDALDIQRCALVGNSLGGAIAIAIALRQPQRVARLVLMAPGGLMDKAQYYLQMEGIQRMATAFASGELRDAAGMKRLLGLQLFDPSLIDDETVAERVAVVAQQPPCVLSTMEVPNMAERLSELACPILGFWGMNDKFCPVSGANTLMQACRHIRFVLLSECGHWVMVEHRDLFNRDCLAFLEEGRP</sequence>
<organism evidence="2 3">
    <name type="scientific">Pseudomonas putida</name>
    <name type="common">Arthrobacter siderocapsulatus</name>
    <dbReference type="NCBI Taxonomy" id="303"/>
    <lineage>
        <taxon>Bacteria</taxon>
        <taxon>Pseudomonadati</taxon>
        <taxon>Pseudomonadota</taxon>
        <taxon>Gammaproteobacteria</taxon>
        <taxon>Pseudomonadales</taxon>
        <taxon>Pseudomonadaceae</taxon>
        <taxon>Pseudomonas</taxon>
    </lineage>
</organism>
<dbReference type="PANTHER" id="PTHR43689">
    <property type="entry name" value="HYDROLASE"/>
    <property type="match status" value="1"/>
</dbReference>
<dbReference type="GO" id="GO:0003824">
    <property type="term" value="F:catalytic activity"/>
    <property type="evidence" value="ECO:0007669"/>
    <property type="project" value="InterPro"/>
</dbReference>
<accession>A0A1X0ZSQ3</accession>
<dbReference type="RefSeq" id="WP_084857954.1">
    <property type="nucleotide sequence ID" value="NZ_JAOTEI010000016.1"/>
</dbReference>
<dbReference type="InterPro" id="IPR000073">
    <property type="entry name" value="AB_hydrolase_1"/>
</dbReference>
<dbReference type="AlphaFoldDB" id="A0A1X0ZSQ3"/>
<gene>
    <name evidence="2" type="ORF">B7H17_17405</name>
</gene>
<dbReference type="OrthoDB" id="5853561at2"/>
<dbReference type="Proteomes" id="UP000193675">
    <property type="component" value="Unassembled WGS sequence"/>
</dbReference>
<proteinExistence type="predicted"/>
<comment type="caution">
    <text evidence="2">The sequence shown here is derived from an EMBL/GenBank/DDBJ whole genome shotgun (WGS) entry which is preliminary data.</text>
</comment>
<dbReference type="Gene3D" id="3.40.50.1820">
    <property type="entry name" value="alpha/beta hydrolase"/>
    <property type="match status" value="1"/>
</dbReference>